<dbReference type="AlphaFoldDB" id="A0A8J7DN33"/>
<dbReference type="GO" id="GO:0015416">
    <property type="term" value="F:ABC-type phosphonate transporter activity"/>
    <property type="evidence" value="ECO:0007669"/>
    <property type="project" value="InterPro"/>
</dbReference>
<dbReference type="PROSITE" id="PS00211">
    <property type="entry name" value="ABC_TRANSPORTER_1"/>
    <property type="match status" value="1"/>
</dbReference>
<dbReference type="InterPro" id="IPR050086">
    <property type="entry name" value="MetN_ABC_transporter-like"/>
</dbReference>
<accession>A0A8J7DN33</accession>
<dbReference type="RefSeq" id="WP_193910951.1">
    <property type="nucleotide sequence ID" value="NZ_JADEXG010000065.1"/>
</dbReference>
<keyword evidence="5" id="KW-0918">Phosphonate transport</keyword>
<dbReference type="SUPFAM" id="SSF52540">
    <property type="entry name" value="P-loop containing nucleoside triphosphate hydrolases"/>
    <property type="match status" value="1"/>
</dbReference>
<dbReference type="Proteomes" id="UP000636505">
    <property type="component" value="Unassembled WGS sequence"/>
</dbReference>
<protein>
    <submittedName>
        <fullName evidence="9">Phosphonate ABC transporter ATP-binding protein</fullName>
    </submittedName>
</protein>
<comment type="caution">
    <text evidence="9">The sequence shown here is derived from an EMBL/GenBank/DDBJ whole genome shotgun (WGS) entry which is preliminary data.</text>
</comment>
<name>A0A8J7DN33_9CYAN</name>
<proteinExistence type="predicted"/>
<dbReference type="Gene3D" id="3.40.50.300">
    <property type="entry name" value="P-loop containing nucleotide triphosphate hydrolases"/>
    <property type="match status" value="1"/>
</dbReference>
<dbReference type="PANTHER" id="PTHR43166:SF6">
    <property type="entry name" value="PHOSPHONATES IMPORT ATP-BINDING PROTEIN PHNC"/>
    <property type="match status" value="1"/>
</dbReference>
<keyword evidence="7" id="KW-0472">Membrane</keyword>
<dbReference type="InterPro" id="IPR003593">
    <property type="entry name" value="AAA+_ATPase"/>
</dbReference>
<dbReference type="PANTHER" id="PTHR43166">
    <property type="entry name" value="AMINO ACID IMPORT ATP-BINDING PROTEIN"/>
    <property type="match status" value="1"/>
</dbReference>
<keyword evidence="1" id="KW-0813">Transport</keyword>
<keyword evidence="4 9" id="KW-0067">ATP-binding</keyword>
<dbReference type="InterPro" id="IPR027417">
    <property type="entry name" value="P-loop_NTPase"/>
</dbReference>
<dbReference type="GO" id="GO:0005524">
    <property type="term" value="F:ATP binding"/>
    <property type="evidence" value="ECO:0007669"/>
    <property type="project" value="UniProtKB-KW"/>
</dbReference>
<feature type="domain" description="ABC transporter" evidence="8">
    <location>
        <begin position="20"/>
        <end position="265"/>
    </location>
</feature>
<dbReference type="NCBIfam" id="TIGR02315">
    <property type="entry name" value="ABC_phnC"/>
    <property type="match status" value="1"/>
</dbReference>
<keyword evidence="10" id="KW-1185">Reference proteome</keyword>
<evidence type="ECO:0000256" key="5">
    <source>
        <dbReference type="ARBA" id="ARBA00022885"/>
    </source>
</evidence>
<dbReference type="SMART" id="SM00382">
    <property type="entry name" value="AAA"/>
    <property type="match status" value="1"/>
</dbReference>
<evidence type="ECO:0000256" key="4">
    <source>
        <dbReference type="ARBA" id="ARBA00022840"/>
    </source>
</evidence>
<dbReference type="GO" id="GO:0016020">
    <property type="term" value="C:membrane"/>
    <property type="evidence" value="ECO:0007669"/>
    <property type="project" value="InterPro"/>
</dbReference>
<evidence type="ECO:0000256" key="6">
    <source>
        <dbReference type="ARBA" id="ARBA00022967"/>
    </source>
</evidence>
<dbReference type="GO" id="GO:0016887">
    <property type="term" value="F:ATP hydrolysis activity"/>
    <property type="evidence" value="ECO:0007669"/>
    <property type="project" value="InterPro"/>
</dbReference>
<keyword evidence="3" id="KW-0547">Nucleotide-binding</keyword>
<dbReference type="InterPro" id="IPR017871">
    <property type="entry name" value="ABC_transporter-like_CS"/>
</dbReference>
<organism evidence="9 10">
    <name type="scientific">Vasconcelosia minhoensis LEGE 07310</name>
    <dbReference type="NCBI Taxonomy" id="915328"/>
    <lineage>
        <taxon>Bacteria</taxon>
        <taxon>Bacillati</taxon>
        <taxon>Cyanobacteriota</taxon>
        <taxon>Cyanophyceae</taxon>
        <taxon>Nodosilineales</taxon>
        <taxon>Cymatolegaceae</taxon>
        <taxon>Vasconcelosia</taxon>
        <taxon>Vasconcelosia minhoensis</taxon>
    </lineage>
</organism>
<evidence type="ECO:0000256" key="3">
    <source>
        <dbReference type="ARBA" id="ARBA00022741"/>
    </source>
</evidence>
<evidence type="ECO:0000313" key="9">
    <source>
        <dbReference type="EMBL" id="MBE9079716.1"/>
    </source>
</evidence>
<reference evidence="9" key="1">
    <citation type="submission" date="2020-10" db="EMBL/GenBank/DDBJ databases">
        <authorList>
            <person name="Castelo-Branco R."/>
            <person name="Eusebio N."/>
            <person name="Adriana R."/>
            <person name="Vieira A."/>
            <person name="Brugerolle De Fraissinette N."/>
            <person name="Rezende De Castro R."/>
            <person name="Schneider M.P."/>
            <person name="Vasconcelos V."/>
            <person name="Leao P.N."/>
        </authorList>
    </citation>
    <scope>NUCLEOTIDE SEQUENCE</scope>
    <source>
        <strain evidence="9">LEGE 07310</strain>
    </source>
</reference>
<dbReference type="Pfam" id="PF00005">
    <property type="entry name" value="ABC_tran"/>
    <property type="match status" value="1"/>
</dbReference>
<evidence type="ECO:0000313" key="10">
    <source>
        <dbReference type="Proteomes" id="UP000636505"/>
    </source>
</evidence>
<dbReference type="EMBL" id="JADEXG010000065">
    <property type="protein sequence ID" value="MBE9079716.1"/>
    <property type="molecule type" value="Genomic_DNA"/>
</dbReference>
<gene>
    <name evidence="9" type="primary">phnC</name>
    <name evidence="9" type="ORF">IQ241_20885</name>
</gene>
<evidence type="ECO:0000256" key="2">
    <source>
        <dbReference type="ARBA" id="ARBA00022475"/>
    </source>
</evidence>
<evidence type="ECO:0000256" key="7">
    <source>
        <dbReference type="ARBA" id="ARBA00023136"/>
    </source>
</evidence>
<evidence type="ECO:0000256" key="1">
    <source>
        <dbReference type="ARBA" id="ARBA00022448"/>
    </source>
</evidence>
<dbReference type="PROSITE" id="PS50893">
    <property type="entry name" value="ABC_TRANSPORTER_2"/>
    <property type="match status" value="1"/>
</dbReference>
<dbReference type="InterPro" id="IPR003439">
    <property type="entry name" value="ABC_transporter-like_ATP-bd"/>
</dbReference>
<keyword evidence="6" id="KW-1278">Translocase</keyword>
<dbReference type="CDD" id="cd03256">
    <property type="entry name" value="ABC_PhnC_transporter"/>
    <property type="match status" value="1"/>
</dbReference>
<dbReference type="InterPro" id="IPR012693">
    <property type="entry name" value="ABC_transpr_PhnC"/>
</dbReference>
<sequence length="278" mass="30030">MPNDFTATSSQQGQSAQPAVSVHNLTKSFGDNVALDQVGLSIDSGEMVALVGASGSGKSTLLRAVNGLQIADQGRVEIFGTSLQTDGKLHSNVRRLRSRIGFIFQQFNLVNRLSVLENVLIGSLSEMSALRAGLRLFSQEEKAQALAALERVGILNQAYKRAAFLSGGQQQRVAIARCLMQGAQIILADEPIASLDPESARKVMQLLTDLSREQGLTVITCLHQVQMVRHYFSRSIALRDGAVHFDGLTHDLNDERLNHIYGAAAEELVLSGHAEAIA</sequence>
<evidence type="ECO:0000259" key="8">
    <source>
        <dbReference type="PROSITE" id="PS50893"/>
    </source>
</evidence>
<keyword evidence="2" id="KW-1003">Cell membrane</keyword>